<dbReference type="GeneID" id="110417109"/>
<dbReference type="InterPro" id="IPR052586">
    <property type="entry name" value="ASCC2"/>
</dbReference>
<dbReference type="GO" id="GO:0043130">
    <property type="term" value="F:ubiquitin binding"/>
    <property type="evidence" value="ECO:0007669"/>
    <property type="project" value="TreeGrafter"/>
</dbReference>
<proteinExistence type="predicted"/>
<dbReference type="OrthoDB" id="5577209at2759"/>
<keyword evidence="2" id="KW-1185">Reference proteome</keyword>
<evidence type="ECO:0000256" key="1">
    <source>
        <dbReference type="SAM" id="MobiDB-lite"/>
    </source>
</evidence>
<reference evidence="3" key="1">
    <citation type="submission" date="2025-08" db="UniProtKB">
        <authorList>
            <consortium name="RefSeq"/>
        </authorList>
    </citation>
    <scope>IDENTIFICATION</scope>
    <source>
        <tissue evidence="3">Leaf</tissue>
    </source>
</reference>
<feature type="region of interest" description="Disordered" evidence="1">
    <location>
        <begin position="1"/>
        <end position="73"/>
    </location>
</feature>
<gene>
    <name evidence="3" type="primary">LOC110417109</name>
</gene>
<dbReference type="PANTHER" id="PTHR21494">
    <property type="entry name" value="ACTIVATING SIGNAL COINTEGRATOR 1 COMPLEX SUBUNIT 2 ASC-1 COMPLEX SUBUNIT P100"/>
    <property type="match status" value="1"/>
</dbReference>
<name>A0A6J1AEA6_9ROSI</name>
<sequence length="260" mass="28925">MSHRRTHTNRQEGDSRSNFPKTQKKLIPKSQNQNKNQTPNPTTSLSSSLRQSLPKQRDAPPSGSPAAPSGSASIRVRMGENGDWVPNRGTPSTHDGNFVNYLPQDEAVAAGLGAEEGGLDPVESQRVVDLLNRELSRLLKLSPREFWKQVSGDTSLHKFLDSFLQFRSRWYDFPHRGVKGIVAGVIVGEFELSRRVLMVLYRISSNRDPAARAADSLNANDHAVILQEKKLLNLPKLLDICAIYGHENDDLTKLLVSILL</sequence>
<organism evidence="2 3">
    <name type="scientific">Herrania umbratica</name>
    <dbReference type="NCBI Taxonomy" id="108875"/>
    <lineage>
        <taxon>Eukaryota</taxon>
        <taxon>Viridiplantae</taxon>
        <taxon>Streptophyta</taxon>
        <taxon>Embryophyta</taxon>
        <taxon>Tracheophyta</taxon>
        <taxon>Spermatophyta</taxon>
        <taxon>Magnoliopsida</taxon>
        <taxon>eudicotyledons</taxon>
        <taxon>Gunneridae</taxon>
        <taxon>Pentapetalae</taxon>
        <taxon>rosids</taxon>
        <taxon>malvids</taxon>
        <taxon>Malvales</taxon>
        <taxon>Malvaceae</taxon>
        <taxon>Byttnerioideae</taxon>
        <taxon>Herrania</taxon>
    </lineage>
</organism>
<dbReference type="Proteomes" id="UP000504621">
    <property type="component" value="Unplaced"/>
</dbReference>
<dbReference type="PANTHER" id="PTHR21494:SF0">
    <property type="entry name" value="ACTIVATING SIGNAL COINTEGRATOR 1 COMPLEX SUBUNIT 2"/>
    <property type="match status" value="1"/>
</dbReference>
<evidence type="ECO:0000313" key="3">
    <source>
        <dbReference type="RefSeq" id="XP_021284994.1"/>
    </source>
</evidence>
<protein>
    <submittedName>
        <fullName evidence="3">Uncharacterized protein LOC110417109 isoform X1</fullName>
    </submittedName>
</protein>
<feature type="compositionally biased region" description="Low complexity" evidence="1">
    <location>
        <begin position="28"/>
        <end position="73"/>
    </location>
</feature>
<evidence type="ECO:0000313" key="2">
    <source>
        <dbReference type="Proteomes" id="UP000504621"/>
    </source>
</evidence>
<dbReference type="AlphaFoldDB" id="A0A6J1AEA6"/>
<dbReference type="RefSeq" id="XP_021284994.1">
    <property type="nucleotide sequence ID" value="XM_021429319.1"/>
</dbReference>
<accession>A0A6J1AEA6</accession>